<dbReference type="InterPro" id="IPR043128">
    <property type="entry name" value="Rev_trsase/Diguanyl_cyclase"/>
</dbReference>
<dbReference type="SMART" id="SM00267">
    <property type="entry name" value="GGDEF"/>
    <property type="match status" value="1"/>
</dbReference>
<dbReference type="SUPFAM" id="SSF55781">
    <property type="entry name" value="GAF domain-like"/>
    <property type="match status" value="1"/>
</dbReference>
<accession>A0ABT7IX93</accession>
<comment type="caution">
    <text evidence="3">The sequence shown here is derived from an EMBL/GenBank/DDBJ whole genome shotgun (WGS) entry which is preliminary data.</text>
</comment>
<dbReference type="Proteomes" id="UP001241926">
    <property type="component" value="Unassembled WGS sequence"/>
</dbReference>
<dbReference type="PANTHER" id="PTHR45138:SF24">
    <property type="entry name" value="DIGUANYLATE CYCLASE DGCC-RELATED"/>
    <property type="match status" value="1"/>
</dbReference>
<dbReference type="InterPro" id="IPR050469">
    <property type="entry name" value="Diguanylate_Cyclase"/>
</dbReference>
<dbReference type="Gene3D" id="3.30.450.40">
    <property type="match status" value="1"/>
</dbReference>
<dbReference type="NCBIfam" id="TIGR00254">
    <property type="entry name" value="GGDEF"/>
    <property type="match status" value="1"/>
</dbReference>
<dbReference type="InterPro" id="IPR029787">
    <property type="entry name" value="Nucleotide_cyclase"/>
</dbReference>
<evidence type="ECO:0000256" key="1">
    <source>
        <dbReference type="SAM" id="MobiDB-lite"/>
    </source>
</evidence>
<keyword evidence="4" id="KW-1185">Reference proteome</keyword>
<reference evidence="3 4" key="1">
    <citation type="submission" date="2023-05" db="EMBL/GenBank/DDBJ databases">
        <title>Streptomyces fuscus sp. nov., a brown-black pigment producing actinomyces isolated from dry sand of Sea duck farm.</title>
        <authorList>
            <person name="Xie J."/>
            <person name="Shen N."/>
        </authorList>
    </citation>
    <scope>NUCLEOTIDE SEQUENCE [LARGE SCALE GENOMIC DNA]</scope>
    <source>
        <strain evidence="3 4">GXMU-J15</strain>
    </source>
</reference>
<evidence type="ECO:0000313" key="3">
    <source>
        <dbReference type="EMBL" id="MDL2077220.1"/>
    </source>
</evidence>
<dbReference type="InterPro" id="IPR029016">
    <property type="entry name" value="GAF-like_dom_sf"/>
</dbReference>
<gene>
    <name evidence="3" type="ORF">QNN03_12290</name>
</gene>
<dbReference type="RefSeq" id="WP_093724617.1">
    <property type="nucleotide sequence ID" value="NZ_JASJUS010000009.1"/>
</dbReference>
<dbReference type="InterPro" id="IPR000160">
    <property type="entry name" value="GGDEF_dom"/>
</dbReference>
<evidence type="ECO:0000259" key="2">
    <source>
        <dbReference type="PROSITE" id="PS50887"/>
    </source>
</evidence>
<dbReference type="Pfam" id="PF00990">
    <property type="entry name" value="GGDEF"/>
    <property type="match status" value="1"/>
</dbReference>
<feature type="domain" description="GGDEF" evidence="2">
    <location>
        <begin position="220"/>
        <end position="352"/>
    </location>
</feature>
<dbReference type="CDD" id="cd01949">
    <property type="entry name" value="GGDEF"/>
    <property type="match status" value="1"/>
</dbReference>
<dbReference type="SUPFAM" id="SSF55073">
    <property type="entry name" value="Nucleotide cyclase"/>
    <property type="match status" value="1"/>
</dbReference>
<protein>
    <submittedName>
        <fullName evidence="3">GGDEF domain-containing protein</fullName>
    </submittedName>
</protein>
<name>A0ABT7IX93_9ACTN</name>
<evidence type="ECO:0000313" key="4">
    <source>
        <dbReference type="Proteomes" id="UP001241926"/>
    </source>
</evidence>
<dbReference type="Gene3D" id="3.30.70.270">
    <property type="match status" value="1"/>
</dbReference>
<organism evidence="3 4">
    <name type="scientific">Streptomyces fuscus</name>
    <dbReference type="NCBI Taxonomy" id="3048495"/>
    <lineage>
        <taxon>Bacteria</taxon>
        <taxon>Bacillati</taxon>
        <taxon>Actinomycetota</taxon>
        <taxon>Actinomycetes</taxon>
        <taxon>Kitasatosporales</taxon>
        <taxon>Streptomycetaceae</taxon>
        <taxon>Streptomyces</taxon>
    </lineage>
</organism>
<sequence>MGEDVRLAAVVGLAQGMAAAHGSREVWRAAASGACRALGGSFAALSVWERDLGRLRVLVNVGERASGEAEFPEDEAYPVHQFPEITEFLHERWACGGEPNAWVETADGPAAGRPGYVHQRVAALRRRGRGCCVVAPIVLHGRAWGELYVARRLGDPLFERSDADFATVLAAVVAAGIAQAERLEEARRLAYTDALTGLANRRAVDGRLDRAIERHRQEGVVVSLVVCDLNGLKRVNDTQGHAVGDRLLERFGSVLSLCGAMLPGALAARLGGDEFCLLAVGPPADDVVRAADELCRRAAELELGDGVACGVASTGDPIGPVRSARRLFRLADAAQYRAKAMHATKPVVAGREGPDDPVVQLADTPATEQPASERRRFRGRH</sequence>
<feature type="region of interest" description="Disordered" evidence="1">
    <location>
        <begin position="346"/>
        <end position="381"/>
    </location>
</feature>
<proteinExistence type="predicted"/>
<dbReference type="EMBL" id="JASJUS010000009">
    <property type="protein sequence ID" value="MDL2077220.1"/>
    <property type="molecule type" value="Genomic_DNA"/>
</dbReference>
<dbReference type="PANTHER" id="PTHR45138">
    <property type="entry name" value="REGULATORY COMPONENTS OF SENSORY TRANSDUCTION SYSTEM"/>
    <property type="match status" value="1"/>
</dbReference>
<dbReference type="PROSITE" id="PS50887">
    <property type="entry name" value="GGDEF"/>
    <property type="match status" value="1"/>
</dbReference>